<protein>
    <recommendedName>
        <fullName evidence="3">RNA polymerase sigma-70 region 2 domain-containing protein</fullName>
    </recommendedName>
</protein>
<gene>
    <name evidence="1" type="ORF">GX533_02030</name>
</gene>
<dbReference type="AlphaFoldDB" id="A0A832R8M6"/>
<evidence type="ECO:0008006" key="3">
    <source>
        <dbReference type="Google" id="ProtNLM"/>
    </source>
</evidence>
<organism evidence="1 2">
    <name type="scientific">Candidatus Dojkabacteria bacterium</name>
    <dbReference type="NCBI Taxonomy" id="2099670"/>
    <lineage>
        <taxon>Bacteria</taxon>
        <taxon>Candidatus Dojkabacteria</taxon>
    </lineage>
</organism>
<reference evidence="1 2" key="1">
    <citation type="journal article" date="2020" name="Biotechnol. Biofuels">
        <title>New insights from the biogas microbiome by comprehensive genome-resolved metagenomics of nearly 1600 species originating from multiple anaerobic digesters.</title>
        <authorList>
            <person name="Campanaro S."/>
            <person name="Treu L."/>
            <person name="Rodriguez-R L.M."/>
            <person name="Kovalovszki A."/>
            <person name="Ziels R.M."/>
            <person name="Maus I."/>
            <person name="Zhu X."/>
            <person name="Kougias P.G."/>
            <person name="Basile A."/>
            <person name="Luo G."/>
            <person name="Schluter A."/>
            <person name="Konstantinidis K.T."/>
            <person name="Angelidaki I."/>
        </authorList>
    </citation>
    <scope>NUCLEOTIDE SEQUENCE [LARGE SCALE GENOMIC DNA]</scope>
    <source>
        <strain evidence="1">AS05jafATM_89</strain>
    </source>
</reference>
<accession>A0A832R8M6</accession>
<evidence type="ECO:0000313" key="1">
    <source>
        <dbReference type="EMBL" id="HHX99436.1"/>
    </source>
</evidence>
<dbReference type="EMBL" id="DUTP01000003">
    <property type="protein sequence ID" value="HHX99436.1"/>
    <property type="molecule type" value="Genomic_DNA"/>
</dbReference>
<evidence type="ECO:0000313" key="2">
    <source>
        <dbReference type="Proteomes" id="UP000576550"/>
    </source>
</evidence>
<comment type="caution">
    <text evidence="1">The sequence shown here is derived from an EMBL/GenBank/DDBJ whole genome shotgun (WGS) entry which is preliminary data.</text>
</comment>
<proteinExistence type="predicted"/>
<name>A0A832R8M6_9BACT</name>
<sequence length="95" mass="11073">MDKPKRTLNKQEGELFQRAVAFTISVADKYKDDRAYEAALVGLYVGLKAYTDNEHTFNLETYLHWFVKTSIEYELGYKNKDTKIWGEKKESAGEK</sequence>
<dbReference type="Proteomes" id="UP000576550">
    <property type="component" value="Unassembled WGS sequence"/>
</dbReference>